<dbReference type="OrthoDB" id="8553810at2"/>
<evidence type="ECO:0000313" key="4">
    <source>
        <dbReference type="EMBL" id="ALF60856.1"/>
    </source>
</evidence>
<dbReference type="Pfam" id="PF03237">
    <property type="entry name" value="Terminase_6N"/>
    <property type="match status" value="1"/>
</dbReference>
<dbReference type="Pfam" id="PF06056">
    <property type="entry name" value="Terminase_5"/>
    <property type="match status" value="1"/>
</dbReference>
<keyword evidence="1" id="KW-1188">Viral release from host cell</keyword>
<evidence type="ECO:0000313" key="5">
    <source>
        <dbReference type="Proteomes" id="UP000059847"/>
    </source>
</evidence>
<dbReference type="Gene3D" id="3.30.420.240">
    <property type="match status" value="1"/>
</dbReference>
<dbReference type="STRING" id="45610.AOC03_10050"/>
<gene>
    <name evidence="4" type="ORF">AOC03_10050</name>
</gene>
<evidence type="ECO:0000259" key="2">
    <source>
        <dbReference type="Pfam" id="PF06056"/>
    </source>
</evidence>
<dbReference type="AlphaFoldDB" id="A0A0M4U6P1"/>
<proteinExistence type="predicted"/>
<evidence type="ECO:0000259" key="3">
    <source>
        <dbReference type="Pfam" id="PF17289"/>
    </source>
</evidence>
<protein>
    <submittedName>
        <fullName evidence="4">Terminase</fullName>
    </submittedName>
</protein>
<accession>A0A0M4U6P1</accession>
<feature type="domain" description="Terminase ATPase subunit N-terminal" evidence="2">
    <location>
        <begin position="15"/>
        <end position="71"/>
    </location>
</feature>
<evidence type="ECO:0000256" key="1">
    <source>
        <dbReference type="ARBA" id="ARBA00022612"/>
    </source>
</evidence>
<dbReference type="Proteomes" id="UP000059847">
    <property type="component" value="Chromosome"/>
</dbReference>
<dbReference type="EMBL" id="CP012678">
    <property type="protein sequence ID" value="ALF60856.1"/>
    <property type="molecule type" value="Genomic_DNA"/>
</dbReference>
<dbReference type="InterPro" id="IPR027417">
    <property type="entry name" value="P-loop_NTPase"/>
</dbReference>
<sequence>MTTDQIDIIDAAIADNRERARLLYAQGLSVTQISKELNEKRPTVASWKQRDAWVRASIFENVKSAMQARMLMLINMDKKGNAEYKEIDFFNQQLERTAKIERYNDGGNGATLNPKLSNRYKEDRKPAVRNLFTEEDIDALEEAFNLMLEPYPFQQRWVEILNGNKKHRAARIFMMLKSRQIGATYVIALWALINALRTKKNKIFLSASKAQAYQFIEYIKSFVFEILGRNIGGEPIVLSLEDNTQVSLYYMGTNALTAQGRHGDVIMDEFFWIRKFKEFRAVASGMASQSHFQQVYLSTPSSVLHEAYAFWTGKDGVNKKDIDTSHSALKGGRYCDDGKWRLIVTIKDAIRGGFDKLDIAQLLLEYTPERFANLFMCVFLDDSNSYFPLSVLQPNMVDSWQIWDDFTPLGSKKFAKPVWVGYDPSFTGDRPALAVVAPPEKEGQPYRILERMHLDHMPPHVQAQHIKKICERYDVEFLGIDTTGAGISVAEHVKKFYPNYTAIIYSVESKTRMALRVKELFTRRKLHFDAGSIDIAKAFIAIKQALTGSQRQMTFVSSRSKEVGHSDIAWAIMNALEKAPLASTDQINDGVHKSRIKVHR</sequence>
<dbReference type="KEGG" id="pur:AOC03_10050"/>
<dbReference type="Gene3D" id="3.40.50.300">
    <property type="entry name" value="P-loop containing nucleotide triphosphate hydrolases"/>
    <property type="match status" value="1"/>
</dbReference>
<feature type="domain" description="Terminase large subunit gp17-like C-terminal" evidence="3">
    <location>
        <begin position="420"/>
        <end position="578"/>
    </location>
</feature>
<keyword evidence="5" id="KW-1185">Reference proteome</keyword>
<name>A0A0M4U6P1_9GAMM</name>
<organism evidence="4 5">
    <name type="scientific">Psychrobacter urativorans</name>
    <dbReference type="NCBI Taxonomy" id="45610"/>
    <lineage>
        <taxon>Bacteria</taxon>
        <taxon>Pseudomonadati</taxon>
        <taxon>Pseudomonadota</taxon>
        <taxon>Gammaproteobacteria</taxon>
        <taxon>Moraxellales</taxon>
        <taxon>Moraxellaceae</taxon>
        <taxon>Psychrobacter</taxon>
    </lineage>
</organism>
<dbReference type="Pfam" id="PF17289">
    <property type="entry name" value="Terminase_6C"/>
    <property type="match status" value="1"/>
</dbReference>
<reference evidence="4 5" key="1">
    <citation type="submission" date="2015-09" db="EMBL/GenBank/DDBJ databases">
        <title>Complete genome of Psychrobacter urativorans R10.10B.</title>
        <authorList>
            <person name="See-Too W.S."/>
            <person name="Chan K.G."/>
        </authorList>
    </citation>
    <scope>NUCLEOTIDE SEQUENCE [LARGE SCALE GENOMIC DNA]</scope>
    <source>
        <strain evidence="4 5">R10.10B</strain>
    </source>
</reference>
<dbReference type="InterPro" id="IPR035421">
    <property type="entry name" value="Terminase_6C"/>
</dbReference>
<dbReference type="InterPro" id="IPR010332">
    <property type="entry name" value="ATPase_terminase-su_N"/>
</dbReference>